<dbReference type="AlphaFoldDB" id="A0A382I904"/>
<reference evidence="1" key="1">
    <citation type="submission" date="2018-05" db="EMBL/GenBank/DDBJ databases">
        <authorList>
            <person name="Lanie J.A."/>
            <person name="Ng W.-L."/>
            <person name="Kazmierczak K.M."/>
            <person name="Andrzejewski T.M."/>
            <person name="Davidsen T.M."/>
            <person name="Wayne K.J."/>
            <person name="Tettelin H."/>
            <person name="Glass J.I."/>
            <person name="Rusch D."/>
            <person name="Podicherti R."/>
            <person name="Tsui H.-C.T."/>
            <person name="Winkler M.E."/>
        </authorList>
    </citation>
    <scope>NUCLEOTIDE SEQUENCE</scope>
</reference>
<protein>
    <submittedName>
        <fullName evidence="1">Uncharacterized protein</fullName>
    </submittedName>
</protein>
<gene>
    <name evidence="1" type="ORF">METZ01_LOCUS248573</name>
</gene>
<accession>A0A382I904</accession>
<dbReference type="EMBL" id="UINC01065739">
    <property type="protein sequence ID" value="SVB95719.1"/>
    <property type="molecule type" value="Genomic_DNA"/>
</dbReference>
<sequence length="98" mass="10909">MKLEEFKASLSLDAPPQGLSGAVQALWHVANNDWDRAHKLAQNQDDGVGAWVHAHLHRVEGDLRNAGYWYRRADRPECAAPLEAEWDDIAAAILPGKE</sequence>
<name>A0A382I904_9ZZZZ</name>
<evidence type="ECO:0000313" key="1">
    <source>
        <dbReference type="EMBL" id="SVB95719.1"/>
    </source>
</evidence>
<proteinExistence type="predicted"/>
<organism evidence="1">
    <name type="scientific">marine metagenome</name>
    <dbReference type="NCBI Taxonomy" id="408172"/>
    <lineage>
        <taxon>unclassified sequences</taxon>
        <taxon>metagenomes</taxon>
        <taxon>ecological metagenomes</taxon>
    </lineage>
</organism>